<comment type="caution">
    <text evidence="1">The sequence shown here is derived from an EMBL/GenBank/DDBJ whole genome shotgun (WGS) entry which is preliminary data.</text>
</comment>
<dbReference type="Proteomes" id="UP000248329">
    <property type="component" value="Unassembled WGS sequence"/>
</dbReference>
<protein>
    <submittedName>
        <fullName evidence="1">Uncharacterized protein</fullName>
    </submittedName>
</protein>
<sequence length="283" mass="33632">MEEPIGDVMCVSAESLSSTEFEDLIRQKLPTALRDHTAFRFEIMDIIADVFATRDNFERLLEEIKELKEDGNRQFEEICQRFERVDQRFEKTDQRFEKMDQRFEKMDQRFEKTDQRFERVDQRFEKMDQRFEKMDQRFERVDQRFDEMARNQRDIQLTVSALGGRVGRGLEEIIKQTVEEFSGQTFKKIEHLWLRDAEGELYGVPADVEYDLYLEDTVNYVVEVKSHTKLGDVLNFHRKSAFAEKCLEKKIQPIIISVSVTETAKKKCKELGIELIARSVVQK</sequence>
<gene>
    <name evidence="1" type="ORF">C4B59_15445</name>
</gene>
<evidence type="ECO:0000313" key="2">
    <source>
        <dbReference type="Proteomes" id="UP000248329"/>
    </source>
</evidence>
<proteinExistence type="predicted"/>
<dbReference type="EMBL" id="PQXF01000063">
    <property type="protein sequence ID" value="PXF57325.1"/>
    <property type="molecule type" value="Genomic_DNA"/>
</dbReference>
<evidence type="ECO:0000313" key="1">
    <source>
        <dbReference type="EMBL" id="PXF57325.1"/>
    </source>
</evidence>
<accession>A0AC61KYS0</accession>
<reference evidence="1" key="1">
    <citation type="submission" date="2018-01" db="EMBL/GenBank/DDBJ databases">
        <authorList>
            <person name="Krukenberg V."/>
        </authorList>
    </citation>
    <scope>NUCLEOTIDE SEQUENCE</scope>
    <source>
        <strain evidence="1">E20ANME2</strain>
    </source>
</reference>
<name>A0AC61KYS0_9EURY</name>
<organism evidence="1 2">
    <name type="scientific">Candidatus Methanogaster sp</name>
    <dbReference type="NCBI Taxonomy" id="3386292"/>
    <lineage>
        <taxon>Archaea</taxon>
        <taxon>Methanobacteriati</taxon>
        <taxon>Methanobacteriota</taxon>
        <taxon>Stenosarchaea group</taxon>
        <taxon>Methanomicrobia</taxon>
        <taxon>Methanosarcinales</taxon>
        <taxon>ANME-2 cluster</taxon>
        <taxon>Candidatus Methanogasteraceae</taxon>
        <taxon>Candidatus Methanogaster</taxon>
    </lineage>
</organism>